<sequence length="273" mass="29685">MSRRELDQESEQAPASKYQKRQPTKQEAAAIDKAVAYCRNRTQPLAYEISRMEGGDIKIKIPHDNPGGFMAQERATFGTVSEEFARRASADIGDIVRNHGEKLPSPNNMNAGIAAVAGIEPQNEHEAMLAVQMVGTHSVAMDMLSRAKQANGTDHLERYGTLAVKLLRTYTAQIEALAKLRRGGEQKVRVKHVHVYQGGQAIVGNVTTGKGGGLLENGNQPHALTGPAAFALSDGTAVLREDPSRDPVPVAGREREGQVPDARRRPRKRRAEG</sequence>
<accession>A0ABV2LF04</accession>
<name>A0ABV2LF04_9HYPH</name>
<dbReference type="RefSeq" id="WP_238279373.1">
    <property type="nucleotide sequence ID" value="NZ_BPQL01000055.1"/>
</dbReference>
<organism evidence="2 3">
    <name type="scientific">Methylobacterium goesingense</name>
    <dbReference type="NCBI Taxonomy" id="243690"/>
    <lineage>
        <taxon>Bacteria</taxon>
        <taxon>Pseudomonadati</taxon>
        <taxon>Pseudomonadota</taxon>
        <taxon>Alphaproteobacteria</taxon>
        <taxon>Hyphomicrobiales</taxon>
        <taxon>Methylobacteriaceae</taxon>
        <taxon>Methylobacterium</taxon>
    </lineage>
</organism>
<evidence type="ECO:0000256" key="1">
    <source>
        <dbReference type="SAM" id="MobiDB-lite"/>
    </source>
</evidence>
<protein>
    <submittedName>
        <fullName evidence="2">Uncharacterized protein</fullName>
    </submittedName>
</protein>
<feature type="region of interest" description="Disordered" evidence="1">
    <location>
        <begin position="1"/>
        <end position="26"/>
    </location>
</feature>
<evidence type="ECO:0000313" key="3">
    <source>
        <dbReference type="Proteomes" id="UP001549145"/>
    </source>
</evidence>
<reference evidence="2 3" key="1">
    <citation type="submission" date="2024-06" db="EMBL/GenBank/DDBJ databases">
        <title>Genomic Encyclopedia of Type Strains, Phase IV (KMG-IV): sequencing the most valuable type-strain genomes for metagenomic binning, comparative biology and taxonomic classification.</title>
        <authorList>
            <person name="Goeker M."/>
        </authorList>
    </citation>
    <scope>NUCLEOTIDE SEQUENCE [LARGE SCALE GENOMIC DNA]</scope>
    <source>
        <strain evidence="2 3">DSM 21331</strain>
    </source>
</reference>
<feature type="compositionally biased region" description="Basic residues" evidence="1">
    <location>
        <begin position="264"/>
        <end position="273"/>
    </location>
</feature>
<feature type="compositionally biased region" description="Basic and acidic residues" evidence="1">
    <location>
        <begin position="252"/>
        <end position="263"/>
    </location>
</feature>
<keyword evidence="3" id="KW-1185">Reference proteome</keyword>
<gene>
    <name evidence="2" type="ORF">ABID43_004973</name>
</gene>
<comment type="caution">
    <text evidence="2">The sequence shown here is derived from an EMBL/GenBank/DDBJ whole genome shotgun (WGS) entry which is preliminary data.</text>
</comment>
<dbReference type="Proteomes" id="UP001549145">
    <property type="component" value="Unassembled WGS sequence"/>
</dbReference>
<evidence type="ECO:0000313" key="2">
    <source>
        <dbReference type="EMBL" id="MET3695405.1"/>
    </source>
</evidence>
<proteinExistence type="predicted"/>
<dbReference type="EMBL" id="JBEPMM010000027">
    <property type="protein sequence ID" value="MET3695405.1"/>
    <property type="molecule type" value="Genomic_DNA"/>
</dbReference>
<feature type="region of interest" description="Disordered" evidence="1">
    <location>
        <begin position="235"/>
        <end position="273"/>
    </location>
</feature>